<organism evidence="3 4">
    <name type="scientific">Panicum virgatum</name>
    <name type="common">Blackwell switchgrass</name>
    <dbReference type="NCBI Taxonomy" id="38727"/>
    <lineage>
        <taxon>Eukaryota</taxon>
        <taxon>Viridiplantae</taxon>
        <taxon>Streptophyta</taxon>
        <taxon>Embryophyta</taxon>
        <taxon>Tracheophyta</taxon>
        <taxon>Spermatophyta</taxon>
        <taxon>Magnoliopsida</taxon>
        <taxon>Liliopsida</taxon>
        <taxon>Poales</taxon>
        <taxon>Poaceae</taxon>
        <taxon>PACMAD clade</taxon>
        <taxon>Panicoideae</taxon>
        <taxon>Panicodae</taxon>
        <taxon>Paniceae</taxon>
        <taxon>Panicinae</taxon>
        <taxon>Panicum</taxon>
        <taxon>Panicum sect. Hiantes</taxon>
    </lineage>
</organism>
<proteinExistence type="predicted"/>
<evidence type="ECO:0000313" key="3">
    <source>
        <dbReference type="EMBL" id="KAG2628539.1"/>
    </source>
</evidence>
<dbReference type="InterPro" id="IPR001353">
    <property type="entry name" value="Proteasome_sua/b"/>
</dbReference>
<sequence length="213" mass="23027">MHVGASSGRSDRGAGASVFVDRRVTVFSANGRLDQVGELAGVTSVGVRGADSVYVVDQRKASAPKDKLLDMTSVSRLFPITEWLGLLLATGIRGEGRALAHEATNQAGKFCSKLGYEMSADVLAQWIADRTKIWTQYGAKRPSGVVAMILGIDEEKETPQLSTCDPAGYFLSHKAASAGQRDREAVNFLEKKTKNNPSLSFQETVQVRVFSFI</sequence>
<comment type="caution">
    <text evidence="3">The sequence shown here is derived from an EMBL/GenBank/DDBJ whole genome shotgun (WGS) entry which is preliminary data.</text>
</comment>
<evidence type="ECO:0000256" key="2">
    <source>
        <dbReference type="ARBA" id="ARBA00026071"/>
    </source>
</evidence>
<dbReference type="GO" id="GO:0005839">
    <property type="term" value="C:proteasome core complex"/>
    <property type="evidence" value="ECO:0007669"/>
    <property type="project" value="InterPro"/>
</dbReference>
<keyword evidence="4" id="KW-1185">Reference proteome</keyword>
<dbReference type="SUPFAM" id="SSF56235">
    <property type="entry name" value="N-terminal nucleophile aminohydrolases (Ntn hydrolases)"/>
    <property type="match status" value="1"/>
</dbReference>
<gene>
    <name evidence="3" type="ORF">PVAP13_3KG394500</name>
</gene>
<protein>
    <submittedName>
        <fullName evidence="3">Uncharacterized protein</fullName>
    </submittedName>
</protein>
<comment type="subunit">
    <text evidence="2">The 26S proteasome consists of a 20S proteasome core and two 19S regulatory subunits. The 20S proteasome core is composed of 28 subunits that are arranged in four stacked rings, resulting in a barrel-shaped structure. The two end rings are each formed by seven alpha subunits, and the two central rings are each formed by seven beta subunits. The catalytic chamber with the active sites is on the inside of the barrel.</text>
</comment>
<dbReference type="AlphaFoldDB" id="A0A8T0V990"/>
<keyword evidence="1" id="KW-0647">Proteasome</keyword>
<evidence type="ECO:0000256" key="1">
    <source>
        <dbReference type="ARBA" id="ARBA00022942"/>
    </source>
</evidence>
<dbReference type="GO" id="GO:0051603">
    <property type="term" value="P:proteolysis involved in protein catabolic process"/>
    <property type="evidence" value="ECO:0007669"/>
    <property type="project" value="InterPro"/>
</dbReference>
<dbReference type="Proteomes" id="UP000823388">
    <property type="component" value="Chromosome 3K"/>
</dbReference>
<reference evidence="3" key="1">
    <citation type="submission" date="2020-05" db="EMBL/GenBank/DDBJ databases">
        <title>WGS assembly of Panicum virgatum.</title>
        <authorList>
            <person name="Lovell J.T."/>
            <person name="Jenkins J."/>
            <person name="Shu S."/>
            <person name="Juenger T.E."/>
            <person name="Schmutz J."/>
        </authorList>
    </citation>
    <scope>NUCLEOTIDE SEQUENCE</scope>
    <source>
        <strain evidence="3">AP13</strain>
    </source>
</reference>
<accession>A0A8T0V990</accession>
<dbReference type="Pfam" id="PF00227">
    <property type="entry name" value="Proteasome"/>
    <property type="match status" value="1"/>
</dbReference>
<dbReference type="EMBL" id="CM029041">
    <property type="protein sequence ID" value="KAG2628539.1"/>
    <property type="molecule type" value="Genomic_DNA"/>
</dbReference>
<evidence type="ECO:0000313" key="4">
    <source>
        <dbReference type="Proteomes" id="UP000823388"/>
    </source>
</evidence>
<dbReference type="Gene3D" id="3.60.20.10">
    <property type="entry name" value="Glutamine Phosphoribosylpyrophosphate, subunit 1, domain 1"/>
    <property type="match status" value="1"/>
</dbReference>
<dbReference type="InterPro" id="IPR029055">
    <property type="entry name" value="Ntn_hydrolases_N"/>
</dbReference>
<dbReference type="PANTHER" id="PTHR11599">
    <property type="entry name" value="PROTEASOME SUBUNIT ALPHA/BETA"/>
    <property type="match status" value="1"/>
</dbReference>
<dbReference type="InterPro" id="IPR050115">
    <property type="entry name" value="Proteasome_alpha"/>
</dbReference>
<name>A0A8T0V990_PANVG</name>